<dbReference type="EMBL" id="AJWZ01009212">
    <property type="protein sequence ID" value="EKC51957.1"/>
    <property type="molecule type" value="Genomic_DNA"/>
</dbReference>
<feature type="non-terminal residue" evidence="2">
    <location>
        <position position="21"/>
    </location>
</feature>
<comment type="caution">
    <text evidence="2">The sequence shown here is derived from an EMBL/GenBank/DDBJ whole genome shotgun (WGS) entry which is preliminary data.</text>
</comment>
<evidence type="ECO:0000256" key="1">
    <source>
        <dbReference type="SAM" id="MobiDB-lite"/>
    </source>
</evidence>
<name>K1RTR0_9ZZZZ</name>
<dbReference type="AlphaFoldDB" id="K1RTR0"/>
<reference evidence="2" key="1">
    <citation type="journal article" date="2013" name="Environ. Microbiol.">
        <title>Microbiota from the distal guts of lean and obese adolescents exhibit partial functional redundancy besides clear differences in community structure.</title>
        <authorList>
            <person name="Ferrer M."/>
            <person name="Ruiz A."/>
            <person name="Lanza F."/>
            <person name="Haange S.B."/>
            <person name="Oberbach A."/>
            <person name="Till H."/>
            <person name="Bargiela R."/>
            <person name="Campoy C."/>
            <person name="Segura M.T."/>
            <person name="Richter M."/>
            <person name="von Bergen M."/>
            <person name="Seifert J."/>
            <person name="Suarez A."/>
        </authorList>
    </citation>
    <scope>NUCLEOTIDE SEQUENCE</scope>
</reference>
<accession>K1RTR0</accession>
<sequence length="21" mass="2480">MLARERIYGRDQTVTPIDEDT</sequence>
<gene>
    <name evidence="2" type="ORF">OBE_13339</name>
</gene>
<organism evidence="2">
    <name type="scientific">human gut metagenome</name>
    <dbReference type="NCBI Taxonomy" id="408170"/>
    <lineage>
        <taxon>unclassified sequences</taxon>
        <taxon>metagenomes</taxon>
        <taxon>organismal metagenomes</taxon>
    </lineage>
</organism>
<evidence type="ECO:0000313" key="2">
    <source>
        <dbReference type="EMBL" id="EKC51957.1"/>
    </source>
</evidence>
<protein>
    <submittedName>
        <fullName evidence="2">Uncharacterized protein</fullName>
    </submittedName>
</protein>
<feature type="region of interest" description="Disordered" evidence="1">
    <location>
        <begin position="1"/>
        <end position="21"/>
    </location>
</feature>
<proteinExistence type="predicted"/>